<protein>
    <recommendedName>
        <fullName evidence="5">DUF1963 domain-containing protein</fullName>
    </recommendedName>
</protein>
<dbReference type="RefSeq" id="WP_011542539.1">
    <property type="nucleotide sequence ID" value="NC_008048.1"/>
</dbReference>
<dbReference type="OrthoDB" id="8135222at2"/>
<feature type="transmembrane region" description="Helical" evidence="2">
    <location>
        <begin position="6"/>
        <end position="26"/>
    </location>
</feature>
<proteinExistence type="predicted"/>
<evidence type="ECO:0008006" key="5">
    <source>
        <dbReference type="Google" id="ProtNLM"/>
    </source>
</evidence>
<dbReference type="Pfam" id="PF09234">
    <property type="entry name" value="DUF1963"/>
    <property type="match status" value="1"/>
</dbReference>
<evidence type="ECO:0000256" key="1">
    <source>
        <dbReference type="SAM" id="MobiDB-lite"/>
    </source>
</evidence>
<keyword evidence="2" id="KW-0472">Membrane</keyword>
<sequence>MNEVESAALMLAAMLLLGLLVAFAIWRARRPVTSSPVVPRAPRAPRERRLSQLSRKAPEIADVEIAPSRLARVSGKAPLEPPRDLTIDDAHEPDIPVDVVAKAAIETVATEVEASASEAIGETRAAPLTLHLVPQIPLRDAISTHSWLGGRPRLATGMAWPRIDDQPADFLAQLGCADLPRELWGGRGPRRGALAFFIHRHRPDVRVVHVGEPGPPLAPPYALNDAEGWFSPHGALAGGDLLSFAVRAFPQWPVDLVAADTVDADPRRSDPDDLDTRGYDIADPAFHPFDWGSLTAMAAILESRLDRLVSEPVGGTAPADAIERCIAINREARERAAEIIGIIHDSAVRDPFSPGDAAAVMAALHAIPWARFIGTTNPDGSEAFELVTLPLTTHRADADLWVRDYRMMLFDRAKHAWCADPANLSAPARAHFEPLWQGLATREMASTGGECDGDPVLLALPTSGLMSRRFGDDQTLLVTIASADLAIGDFAKARARLVR</sequence>
<dbReference type="AlphaFoldDB" id="Q1GQV9"/>
<keyword evidence="4" id="KW-1185">Reference proteome</keyword>
<dbReference type="SUPFAM" id="SSF103032">
    <property type="entry name" value="Hypothetical protein YwqG"/>
    <property type="match status" value="1"/>
</dbReference>
<dbReference type="HOGENOM" id="CLU_546173_0_0_5"/>
<keyword evidence="2" id="KW-1133">Transmembrane helix</keyword>
<evidence type="ECO:0000256" key="2">
    <source>
        <dbReference type="SAM" id="Phobius"/>
    </source>
</evidence>
<dbReference type="EMBL" id="CP000356">
    <property type="protein sequence ID" value="ABF53963.1"/>
    <property type="molecule type" value="Genomic_DNA"/>
</dbReference>
<gene>
    <name evidence="3" type="ordered locus">Sala_2254</name>
</gene>
<evidence type="ECO:0000313" key="3">
    <source>
        <dbReference type="EMBL" id="ABF53963.1"/>
    </source>
</evidence>
<keyword evidence="2" id="KW-0812">Transmembrane</keyword>
<organism evidence="3 4">
    <name type="scientific">Sphingopyxis alaskensis (strain DSM 13593 / LMG 18877 / RB2256)</name>
    <name type="common">Sphingomonas alaskensis</name>
    <dbReference type="NCBI Taxonomy" id="317655"/>
    <lineage>
        <taxon>Bacteria</taxon>
        <taxon>Pseudomonadati</taxon>
        <taxon>Pseudomonadota</taxon>
        <taxon>Alphaproteobacteria</taxon>
        <taxon>Sphingomonadales</taxon>
        <taxon>Sphingomonadaceae</taxon>
        <taxon>Sphingopyxis</taxon>
    </lineage>
</organism>
<dbReference type="Proteomes" id="UP000006578">
    <property type="component" value="Chromosome"/>
</dbReference>
<reference evidence="3 4" key="1">
    <citation type="journal article" date="2009" name="Proc. Natl. Acad. Sci. U.S.A.">
        <title>The genomic basis of trophic strategy in marine bacteria.</title>
        <authorList>
            <person name="Lauro F.M."/>
            <person name="McDougald D."/>
            <person name="Thomas T."/>
            <person name="Williams T.J."/>
            <person name="Egan S."/>
            <person name="Rice S."/>
            <person name="DeMaere M.Z."/>
            <person name="Ting L."/>
            <person name="Ertan H."/>
            <person name="Johnson J."/>
            <person name="Ferriera S."/>
            <person name="Lapidus A."/>
            <person name="Anderson I."/>
            <person name="Kyrpides N."/>
            <person name="Munk A.C."/>
            <person name="Detter C."/>
            <person name="Han C.S."/>
            <person name="Brown M.V."/>
            <person name="Robb F.T."/>
            <person name="Kjelleberg S."/>
            <person name="Cavicchioli R."/>
        </authorList>
    </citation>
    <scope>NUCLEOTIDE SEQUENCE [LARGE SCALE GENOMIC DNA]</scope>
    <source>
        <strain evidence="4">DSM 13593 / LMG 18877 / RB2256</strain>
    </source>
</reference>
<dbReference type="KEGG" id="sal:Sala_2254"/>
<accession>Q1GQV9</accession>
<dbReference type="InterPro" id="IPR035948">
    <property type="entry name" value="YwqG-like_sf"/>
</dbReference>
<name>Q1GQV9_SPHAL</name>
<evidence type="ECO:0000313" key="4">
    <source>
        <dbReference type="Proteomes" id="UP000006578"/>
    </source>
</evidence>
<dbReference type="eggNOG" id="COG3878">
    <property type="taxonomic scope" value="Bacteria"/>
</dbReference>
<feature type="region of interest" description="Disordered" evidence="1">
    <location>
        <begin position="35"/>
        <end position="55"/>
    </location>
</feature>
<dbReference type="STRING" id="317655.Sala_2254"/>
<dbReference type="Gene3D" id="2.30.320.10">
    <property type="entry name" value="YwqG-like"/>
    <property type="match status" value="1"/>
</dbReference>
<dbReference type="InterPro" id="IPR015315">
    <property type="entry name" value="DUF1963"/>
</dbReference>